<dbReference type="EMBL" id="CP032630">
    <property type="protein sequence ID" value="AYF98955.1"/>
    <property type="molecule type" value="Genomic_DNA"/>
</dbReference>
<protein>
    <recommendedName>
        <fullName evidence="2">Thioredoxin-like fold domain-containing protein</fullName>
    </recommendedName>
</protein>
<dbReference type="SUPFAM" id="SSF52833">
    <property type="entry name" value="Thioredoxin-like"/>
    <property type="match status" value="1"/>
</dbReference>
<keyword evidence="4" id="KW-1185">Reference proteome</keyword>
<dbReference type="KEGG" id="lyd:D7I47_12305"/>
<evidence type="ECO:0000313" key="4">
    <source>
        <dbReference type="Proteomes" id="UP000278886"/>
    </source>
</evidence>
<gene>
    <name evidence="3" type="ORF">D7I47_12305</name>
</gene>
<dbReference type="RefSeq" id="WP_120763324.1">
    <property type="nucleotide sequence ID" value="NZ_CP032630.1"/>
</dbReference>
<evidence type="ECO:0000259" key="2">
    <source>
        <dbReference type="Pfam" id="PF13462"/>
    </source>
</evidence>
<sequence length="318" mass="33293">MTAPARAPQSKKELRKLSKKEQIARSREGARIKRERERKRRIRNRLLLASGLTVAVALTATATVTVQAAQQREANAGPENMASNGILFTGDGSAMSATRTARLEEDDSPTPTALDETDGVVAVTAYLDFADPDSMAFLTANTNLESWVTAGYLTLELHPVAVTATKVGDDYSIRAANAFACVAQYAPDSAFAVASAMAKAYPADDADPPADDALVLLVQNAGVTDDDVAKCITDGRFRPWVTRATARATSSGIPNSSVSALSATPTILVNREQYTGDADDADAFTSFVLAQYDAETGTDSGDTGDGGDTGDATGDATG</sequence>
<accession>A0A387BCZ1</accession>
<feature type="region of interest" description="Disordered" evidence="1">
    <location>
        <begin position="295"/>
        <end position="318"/>
    </location>
</feature>
<dbReference type="AlphaFoldDB" id="A0A387BCZ1"/>
<evidence type="ECO:0000256" key="1">
    <source>
        <dbReference type="SAM" id="MobiDB-lite"/>
    </source>
</evidence>
<name>A0A387BCZ1_9MICO</name>
<dbReference type="Proteomes" id="UP000278886">
    <property type="component" value="Chromosome"/>
</dbReference>
<feature type="domain" description="Thioredoxin-like fold" evidence="2">
    <location>
        <begin position="144"/>
        <end position="280"/>
    </location>
</feature>
<dbReference type="InterPro" id="IPR012336">
    <property type="entry name" value="Thioredoxin-like_fold"/>
</dbReference>
<proteinExistence type="predicted"/>
<organism evidence="3 4">
    <name type="scientific">Protaetiibacter intestinalis</name>
    <dbReference type="NCBI Taxonomy" id="2419774"/>
    <lineage>
        <taxon>Bacteria</taxon>
        <taxon>Bacillati</taxon>
        <taxon>Actinomycetota</taxon>
        <taxon>Actinomycetes</taxon>
        <taxon>Micrococcales</taxon>
        <taxon>Microbacteriaceae</taxon>
        <taxon>Protaetiibacter</taxon>
    </lineage>
</organism>
<dbReference type="Pfam" id="PF13462">
    <property type="entry name" value="Thioredoxin_4"/>
    <property type="match status" value="1"/>
</dbReference>
<feature type="compositionally biased region" description="Basic and acidic residues" evidence="1">
    <location>
        <begin position="10"/>
        <end position="35"/>
    </location>
</feature>
<reference evidence="4" key="1">
    <citation type="submission" date="2018-09" db="EMBL/GenBank/DDBJ databases">
        <title>Genome sequencing of strain 2DFWR-13.</title>
        <authorList>
            <person name="Heo J."/>
            <person name="Kim S.-J."/>
            <person name="Kwon S.-W."/>
        </authorList>
    </citation>
    <scope>NUCLEOTIDE SEQUENCE [LARGE SCALE GENOMIC DNA]</scope>
    <source>
        <strain evidence="4">2DFWR-13</strain>
    </source>
</reference>
<evidence type="ECO:0000313" key="3">
    <source>
        <dbReference type="EMBL" id="AYF98955.1"/>
    </source>
</evidence>
<feature type="region of interest" description="Disordered" evidence="1">
    <location>
        <begin position="1"/>
        <end position="36"/>
    </location>
</feature>
<dbReference type="Gene3D" id="3.40.30.10">
    <property type="entry name" value="Glutaredoxin"/>
    <property type="match status" value="1"/>
</dbReference>
<dbReference type="InterPro" id="IPR036249">
    <property type="entry name" value="Thioredoxin-like_sf"/>
</dbReference>
<dbReference type="OrthoDB" id="117402at2"/>